<dbReference type="Proteomes" id="UP000054558">
    <property type="component" value="Unassembled WGS sequence"/>
</dbReference>
<feature type="region of interest" description="Disordered" evidence="1">
    <location>
        <begin position="29"/>
        <end position="50"/>
    </location>
</feature>
<protein>
    <submittedName>
        <fullName evidence="2">Uncharacterized protein</fullName>
    </submittedName>
</protein>
<accession>A0A1Y1HVW7</accession>
<proteinExistence type="predicted"/>
<keyword evidence="3" id="KW-1185">Reference proteome</keyword>
<gene>
    <name evidence="2" type="ORF">KFL_000430300</name>
</gene>
<evidence type="ECO:0000313" key="2">
    <source>
        <dbReference type="EMBL" id="GAQ79988.1"/>
    </source>
</evidence>
<evidence type="ECO:0000256" key="1">
    <source>
        <dbReference type="SAM" id="MobiDB-lite"/>
    </source>
</evidence>
<feature type="compositionally biased region" description="Basic and acidic residues" evidence="1">
    <location>
        <begin position="40"/>
        <end position="50"/>
    </location>
</feature>
<feature type="compositionally biased region" description="Basic and acidic residues" evidence="1">
    <location>
        <begin position="195"/>
        <end position="218"/>
    </location>
</feature>
<name>A0A1Y1HVW7_KLENI</name>
<organism evidence="2 3">
    <name type="scientific">Klebsormidium nitens</name>
    <name type="common">Green alga</name>
    <name type="synonym">Ulothrix nitens</name>
    <dbReference type="NCBI Taxonomy" id="105231"/>
    <lineage>
        <taxon>Eukaryota</taxon>
        <taxon>Viridiplantae</taxon>
        <taxon>Streptophyta</taxon>
        <taxon>Klebsormidiophyceae</taxon>
        <taxon>Klebsormidiales</taxon>
        <taxon>Klebsormidiaceae</taxon>
        <taxon>Klebsormidium</taxon>
    </lineage>
</organism>
<feature type="region of interest" description="Disordered" evidence="1">
    <location>
        <begin position="172"/>
        <end position="219"/>
    </location>
</feature>
<sequence length="495" mass="55881">MSGFHHHHNEHHGHLDALVHSALDVGGVLTHDDESEDNADDHRELQEDVPHRSVNRRVRCALYYGSLSGDSCVRILSCGDTFEKFHSAVTKWVETKSLSTGKLEQFTMQYRDPIEAGAEDAPLLRNLCSEDDWDAALQDLYMLSTMEEGRAAVGAVGSMLVRLDVLVRAADDAEAKRSGKAKPAKLSSYVPRKTHPGDPPEEEPPRKRGRPKTEHPGEEVLSQLLPAKEVYKVFSKRLQPEGPESLPKACLLVERMTRREVAVFLEYKHMLHHVLKLERGDLAGSRGADYLISLQRMACPICGRIFAANDLQFANLWGARRPGADNKHLNSHTKDDSPLHEREAAQRVIQRLHDWKQNECKMTVPGPAVLLEPPRPEARPDFFFPAGIVPNVLPTGEPLPDVGQPGVNSVRHAQYEAEYQQQIRRNPERTAERNPPRREPKIIWDRKVVLQIEAAHPTLKRLGERYEELVPQGMFLRLSPNLQQQMVTVDVPQLP</sequence>
<dbReference type="EMBL" id="DF236992">
    <property type="protein sequence ID" value="GAQ79988.1"/>
    <property type="molecule type" value="Genomic_DNA"/>
</dbReference>
<dbReference type="AlphaFoldDB" id="A0A1Y1HVW7"/>
<evidence type="ECO:0000313" key="3">
    <source>
        <dbReference type="Proteomes" id="UP000054558"/>
    </source>
</evidence>
<reference evidence="2 3" key="1">
    <citation type="journal article" date="2014" name="Nat. Commun.">
        <title>Klebsormidium flaccidum genome reveals primary factors for plant terrestrial adaptation.</title>
        <authorList>
            <person name="Hori K."/>
            <person name="Maruyama F."/>
            <person name="Fujisawa T."/>
            <person name="Togashi T."/>
            <person name="Yamamoto N."/>
            <person name="Seo M."/>
            <person name="Sato S."/>
            <person name="Yamada T."/>
            <person name="Mori H."/>
            <person name="Tajima N."/>
            <person name="Moriyama T."/>
            <person name="Ikeuchi M."/>
            <person name="Watanabe M."/>
            <person name="Wada H."/>
            <person name="Kobayashi K."/>
            <person name="Saito M."/>
            <person name="Masuda T."/>
            <person name="Sasaki-Sekimoto Y."/>
            <person name="Mashiguchi K."/>
            <person name="Awai K."/>
            <person name="Shimojima M."/>
            <person name="Masuda S."/>
            <person name="Iwai M."/>
            <person name="Nobusawa T."/>
            <person name="Narise T."/>
            <person name="Kondo S."/>
            <person name="Saito H."/>
            <person name="Sato R."/>
            <person name="Murakawa M."/>
            <person name="Ihara Y."/>
            <person name="Oshima-Yamada Y."/>
            <person name="Ohtaka K."/>
            <person name="Satoh M."/>
            <person name="Sonobe K."/>
            <person name="Ishii M."/>
            <person name="Ohtani R."/>
            <person name="Kanamori-Sato M."/>
            <person name="Honoki R."/>
            <person name="Miyazaki D."/>
            <person name="Mochizuki H."/>
            <person name="Umetsu J."/>
            <person name="Higashi K."/>
            <person name="Shibata D."/>
            <person name="Kamiya Y."/>
            <person name="Sato N."/>
            <person name="Nakamura Y."/>
            <person name="Tabata S."/>
            <person name="Ida S."/>
            <person name="Kurokawa K."/>
            <person name="Ohta H."/>
        </authorList>
    </citation>
    <scope>NUCLEOTIDE SEQUENCE [LARGE SCALE GENOMIC DNA]</scope>
    <source>
        <strain evidence="2 3">NIES-2285</strain>
    </source>
</reference>